<dbReference type="RefSeq" id="XP_001590761.1">
    <property type="nucleotide sequence ID" value="XM_001590711.1"/>
</dbReference>
<dbReference type="Proteomes" id="UP000001312">
    <property type="component" value="Unassembled WGS sequence"/>
</dbReference>
<dbReference type="AlphaFoldDB" id="A7ET46"/>
<dbReference type="InParanoid" id="A7ET46"/>
<evidence type="ECO:0000313" key="1">
    <source>
        <dbReference type="EMBL" id="EDN92638.1"/>
    </source>
</evidence>
<reference evidence="2" key="1">
    <citation type="journal article" date="2011" name="PLoS Genet.">
        <title>Genomic analysis of the necrotrophic fungal pathogens Sclerotinia sclerotiorum and Botrytis cinerea.</title>
        <authorList>
            <person name="Amselem J."/>
            <person name="Cuomo C.A."/>
            <person name="van Kan J.A."/>
            <person name="Viaud M."/>
            <person name="Benito E.P."/>
            <person name="Couloux A."/>
            <person name="Coutinho P.M."/>
            <person name="de Vries R.P."/>
            <person name="Dyer P.S."/>
            <person name="Fillinger S."/>
            <person name="Fournier E."/>
            <person name="Gout L."/>
            <person name="Hahn M."/>
            <person name="Kohn L."/>
            <person name="Lapalu N."/>
            <person name="Plummer K.M."/>
            <person name="Pradier J.M."/>
            <person name="Quevillon E."/>
            <person name="Sharon A."/>
            <person name="Simon A."/>
            <person name="ten Have A."/>
            <person name="Tudzynski B."/>
            <person name="Tudzynski P."/>
            <person name="Wincker P."/>
            <person name="Andrew M."/>
            <person name="Anthouard V."/>
            <person name="Beever R.E."/>
            <person name="Beffa R."/>
            <person name="Benoit I."/>
            <person name="Bouzid O."/>
            <person name="Brault B."/>
            <person name="Chen Z."/>
            <person name="Choquer M."/>
            <person name="Collemare J."/>
            <person name="Cotton P."/>
            <person name="Danchin E.G."/>
            <person name="Da Silva C."/>
            <person name="Gautier A."/>
            <person name="Giraud C."/>
            <person name="Giraud T."/>
            <person name="Gonzalez C."/>
            <person name="Grossetete S."/>
            <person name="Guldener U."/>
            <person name="Henrissat B."/>
            <person name="Howlett B.J."/>
            <person name="Kodira C."/>
            <person name="Kretschmer M."/>
            <person name="Lappartient A."/>
            <person name="Leroch M."/>
            <person name="Levis C."/>
            <person name="Mauceli E."/>
            <person name="Neuveglise C."/>
            <person name="Oeser B."/>
            <person name="Pearson M."/>
            <person name="Poulain J."/>
            <person name="Poussereau N."/>
            <person name="Quesneville H."/>
            <person name="Rascle C."/>
            <person name="Schumacher J."/>
            <person name="Segurens B."/>
            <person name="Sexton A."/>
            <person name="Silva E."/>
            <person name="Sirven C."/>
            <person name="Soanes D.M."/>
            <person name="Talbot N.J."/>
            <person name="Templeton M."/>
            <person name="Yandava C."/>
            <person name="Yarden O."/>
            <person name="Zeng Q."/>
            <person name="Rollins J.A."/>
            <person name="Lebrun M.H."/>
            <person name="Dickman M."/>
        </authorList>
    </citation>
    <scope>NUCLEOTIDE SEQUENCE [LARGE SCALE GENOMIC DNA]</scope>
    <source>
        <strain evidence="2">ATCC 18683 / 1980 / Ss-1</strain>
    </source>
</reference>
<evidence type="ECO:0000313" key="2">
    <source>
        <dbReference type="Proteomes" id="UP000001312"/>
    </source>
</evidence>
<dbReference type="KEGG" id="ssl:SS1G_08501"/>
<proteinExistence type="predicted"/>
<protein>
    <submittedName>
        <fullName evidence="1">Uncharacterized protein</fullName>
    </submittedName>
</protein>
<name>A7ET46_SCLS1</name>
<dbReference type="HOGENOM" id="CLU_1750784_0_0_1"/>
<accession>A7ET46</accession>
<organism evidence="1 2">
    <name type="scientific">Sclerotinia sclerotiorum (strain ATCC 18683 / 1980 / Ss-1)</name>
    <name type="common">White mold</name>
    <name type="synonym">Whetzelinia sclerotiorum</name>
    <dbReference type="NCBI Taxonomy" id="665079"/>
    <lineage>
        <taxon>Eukaryota</taxon>
        <taxon>Fungi</taxon>
        <taxon>Dikarya</taxon>
        <taxon>Ascomycota</taxon>
        <taxon>Pezizomycotina</taxon>
        <taxon>Leotiomycetes</taxon>
        <taxon>Helotiales</taxon>
        <taxon>Sclerotiniaceae</taxon>
        <taxon>Sclerotinia</taxon>
    </lineage>
</organism>
<sequence length="149" mass="16945">MRLFDPGPYLGILQIKRVTHRPRQCRSKDDIILGRGTIISPRELQLLTARIVSKNIREENLQGFGREHRPGLLLLGLIEFTISTLVPGAHKLSPRSVQFYHLLTTLHDRKDDEAVQILKSWCLSIVPESKSLTDEMVLPTTGAQWWSPA</sequence>
<dbReference type="GeneID" id="5486922"/>
<dbReference type="EMBL" id="CH476631">
    <property type="protein sequence ID" value="EDN92638.1"/>
    <property type="molecule type" value="Genomic_DNA"/>
</dbReference>
<keyword evidence="2" id="KW-1185">Reference proteome</keyword>
<gene>
    <name evidence="1" type="ORF">SS1G_08501</name>
</gene>